<reference evidence="2 3" key="1">
    <citation type="journal article" date="2019" name="Nat. Microbiol.">
        <title>Mediterranean grassland soil C-N compound turnover is dependent on rainfall and depth, and is mediated by genomically divergent microorganisms.</title>
        <authorList>
            <person name="Diamond S."/>
            <person name="Andeer P.F."/>
            <person name="Li Z."/>
            <person name="Crits-Christoph A."/>
            <person name="Burstein D."/>
            <person name="Anantharaman K."/>
            <person name="Lane K.R."/>
            <person name="Thomas B.C."/>
            <person name="Pan C."/>
            <person name="Northen T.R."/>
            <person name="Banfield J.F."/>
        </authorList>
    </citation>
    <scope>NUCLEOTIDE SEQUENCE [LARGE SCALE GENOMIC DNA]</scope>
    <source>
        <strain evidence="2">WS_2</strain>
    </source>
</reference>
<keyword evidence="1" id="KW-0732">Signal</keyword>
<feature type="chain" id="PRO_5021945485" description="Transporter" evidence="1">
    <location>
        <begin position="22"/>
        <end position="123"/>
    </location>
</feature>
<sequence>MSRVLVGVACAVALSVCCASASSLEPGPSLGYTPRVPISALAQPMSAFDPSHLHVSTMVTVGSGWGGGAQGLQVTSLSYQFKAPVQMRVSLGNAWGNQVQGGPSFFLEGADLSFRPTAGSFFQ</sequence>
<evidence type="ECO:0000313" key="3">
    <source>
        <dbReference type="Proteomes" id="UP000317716"/>
    </source>
</evidence>
<proteinExistence type="predicted"/>
<organism evidence="2 3">
    <name type="scientific">Eiseniibacteriota bacterium</name>
    <dbReference type="NCBI Taxonomy" id="2212470"/>
    <lineage>
        <taxon>Bacteria</taxon>
        <taxon>Candidatus Eiseniibacteriota</taxon>
    </lineage>
</organism>
<dbReference type="AlphaFoldDB" id="A0A538SF47"/>
<evidence type="ECO:0000256" key="1">
    <source>
        <dbReference type="SAM" id="SignalP"/>
    </source>
</evidence>
<gene>
    <name evidence="2" type="ORF">E6K72_11860</name>
</gene>
<accession>A0A538SF47</accession>
<dbReference type="Proteomes" id="UP000317716">
    <property type="component" value="Unassembled WGS sequence"/>
</dbReference>
<evidence type="ECO:0000313" key="2">
    <source>
        <dbReference type="EMBL" id="TMQ49995.1"/>
    </source>
</evidence>
<evidence type="ECO:0008006" key="4">
    <source>
        <dbReference type="Google" id="ProtNLM"/>
    </source>
</evidence>
<dbReference type="EMBL" id="VBOS01000430">
    <property type="protein sequence ID" value="TMQ49995.1"/>
    <property type="molecule type" value="Genomic_DNA"/>
</dbReference>
<feature type="non-terminal residue" evidence="2">
    <location>
        <position position="123"/>
    </location>
</feature>
<protein>
    <recommendedName>
        <fullName evidence="4">Transporter</fullName>
    </recommendedName>
</protein>
<name>A0A538SF47_UNCEI</name>
<comment type="caution">
    <text evidence="2">The sequence shown here is derived from an EMBL/GenBank/DDBJ whole genome shotgun (WGS) entry which is preliminary data.</text>
</comment>
<feature type="signal peptide" evidence="1">
    <location>
        <begin position="1"/>
        <end position="21"/>
    </location>
</feature>